<accession>A0AAF3EF60</accession>
<dbReference type="AlphaFoldDB" id="A0AAF3EF60"/>
<sequence length="396" mass="45401">MNSSMTSTTSVGEERVTFRHNFNFEISPTGHRLSFIDRRETSFVTIHGMAIYEWMIAWGPEQAFNWRRNLSRKSILELTIPSFTLSDRLPHPIEATFHLSIHDEDDNEVCPLVSQTVLPQNVDSDPKFRLDSDSLIVSRILWARDQLARLNGINRRWTCYLCTMLQLEASDFALSTNWGNPAPPPPNPLDFRFGSIVDRSRHDITIVCLNGRVSASKEALFHASTYFRGKLLRPEASLEIYEHATRLVVEELITYMLTETYAHEGPMSTRHADELLQLIERYHPIKKGSLVTSIEQHLLVQVDQKRTDLPFLLRCFLLALKNGLDRLAVAVGAIVYELHFNDYMLDYGAATELNRRNHPLINDLQSRGGLFRPSAHIKLTSLHPLTRDVQIISKEL</sequence>
<evidence type="ECO:0000313" key="3">
    <source>
        <dbReference type="WBParaSite" id="MBELARI_LOCUS12618"/>
    </source>
</evidence>
<protein>
    <submittedName>
        <fullName evidence="3">BTB domain-containing protein</fullName>
    </submittedName>
</protein>
<proteinExistence type="predicted"/>
<evidence type="ECO:0000259" key="1">
    <source>
        <dbReference type="Pfam" id="PF00651"/>
    </source>
</evidence>
<feature type="domain" description="BTB" evidence="1">
    <location>
        <begin position="201"/>
        <end position="283"/>
    </location>
</feature>
<dbReference type="Proteomes" id="UP000887575">
    <property type="component" value="Unassembled WGS sequence"/>
</dbReference>
<reference evidence="3" key="1">
    <citation type="submission" date="2024-02" db="UniProtKB">
        <authorList>
            <consortium name="WormBaseParasite"/>
        </authorList>
    </citation>
    <scope>IDENTIFICATION</scope>
</reference>
<keyword evidence="2" id="KW-1185">Reference proteome</keyword>
<dbReference type="Pfam" id="PF00651">
    <property type="entry name" value="BTB"/>
    <property type="match status" value="1"/>
</dbReference>
<organism evidence="2 3">
    <name type="scientific">Mesorhabditis belari</name>
    <dbReference type="NCBI Taxonomy" id="2138241"/>
    <lineage>
        <taxon>Eukaryota</taxon>
        <taxon>Metazoa</taxon>
        <taxon>Ecdysozoa</taxon>
        <taxon>Nematoda</taxon>
        <taxon>Chromadorea</taxon>
        <taxon>Rhabditida</taxon>
        <taxon>Rhabditina</taxon>
        <taxon>Rhabditomorpha</taxon>
        <taxon>Rhabditoidea</taxon>
        <taxon>Rhabditidae</taxon>
        <taxon>Mesorhabditinae</taxon>
        <taxon>Mesorhabditis</taxon>
    </lineage>
</organism>
<dbReference type="WBParaSite" id="MBELARI_LOCUS12618">
    <property type="protein sequence ID" value="MBELARI_LOCUS12618"/>
    <property type="gene ID" value="MBELARI_LOCUS12618"/>
</dbReference>
<name>A0AAF3EF60_9BILA</name>
<evidence type="ECO:0000313" key="2">
    <source>
        <dbReference type="Proteomes" id="UP000887575"/>
    </source>
</evidence>
<dbReference type="InterPro" id="IPR000210">
    <property type="entry name" value="BTB/POZ_dom"/>
</dbReference>